<dbReference type="InterPro" id="IPR027417">
    <property type="entry name" value="P-loop_NTPase"/>
</dbReference>
<reference evidence="1" key="1">
    <citation type="submission" date="2021-03" db="EMBL/GenBank/DDBJ databases">
        <title>Description of Psychrosphaera ytuae sp. nov. isolated from deep sea sediment of South China Sea.</title>
        <authorList>
            <person name="Zhang J."/>
            <person name="Xu X.-D."/>
        </authorList>
    </citation>
    <scope>NUCLEOTIDE SEQUENCE</scope>
    <source>
        <strain evidence="1">MTZ26</strain>
    </source>
</reference>
<accession>A0A975DBW5</accession>
<keyword evidence="2" id="KW-1185">Reference proteome</keyword>
<sequence length="133" mass="15122">MKKQTHSQLTFDYAQVLDNYSAISTKKHSQSVLDSISLNCEAEGWFFVIAPEGQITKELCLEYGVDVNRIIVFPKKYTSDALLTCQQALLGKNCAGLYLAKDMLPIDQLEFLFDLARQQEVHFETFNSKLLAH</sequence>
<dbReference type="EMBL" id="CP072110">
    <property type="protein sequence ID" value="QTH64312.1"/>
    <property type="molecule type" value="Genomic_DNA"/>
</dbReference>
<dbReference type="Gene3D" id="3.40.50.300">
    <property type="entry name" value="P-loop containing nucleotide triphosphate hydrolases"/>
    <property type="match status" value="1"/>
</dbReference>
<dbReference type="Proteomes" id="UP000682739">
    <property type="component" value="Chromosome"/>
</dbReference>
<name>A0A975DBW5_9GAMM</name>
<protein>
    <submittedName>
        <fullName evidence="1">Uncharacterized protein</fullName>
    </submittedName>
</protein>
<organism evidence="1 2">
    <name type="scientific">Psychrosphaera ytuae</name>
    <dbReference type="NCBI Taxonomy" id="2820710"/>
    <lineage>
        <taxon>Bacteria</taxon>
        <taxon>Pseudomonadati</taxon>
        <taxon>Pseudomonadota</taxon>
        <taxon>Gammaproteobacteria</taxon>
        <taxon>Alteromonadales</taxon>
        <taxon>Pseudoalteromonadaceae</taxon>
        <taxon>Psychrosphaera</taxon>
    </lineage>
</organism>
<dbReference type="AlphaFoldDB" id="A0A975DBW5"/>
<evidence type="ECO:0000313" key="1">
    <source>
        <dbReference type="EMBL" id="QTH64312.1"/>
    </source>
</evidence>
<dbReference type="KEGG" id="psym:J1N51_02165"/>
<dbReference type="RefSeq" id="WP_208832367.1">
    <property type="nucleotide sequence ID" value="NZ_CP072110.1"/>
</dbReference>
<gene>
    <name evidence="1" type="ORF">J1N51_02165</name>
</gene>
<evidence type="ECO:0000313" key="2">
    <source>
        <dbReference type="Proteomes" id="UP000682739"/>
    </source>
</evidence>
<proteinExistence type="predicted"/>